<gene>
    <name evidence="1" type="ORF">Tci_932911</name>
</gene>
<dbReference type="EMBL" id="BKCJ011884759">
    <property type="protein sequence ID" value="GFD60942.1"/>
    <property type="molecule type" value="Genomic_DNA"/>
</dbReference>
<feature type="non-terminal residue" evidence="1">
    <location>
        <position position="1"/>
    </location>
</feature>
<name>A0A699XLP5_TANCI</name>
<comment type="caution">
    <text evidence="1">The sequence shown here is derived from an EMBL/GenBank/DDBJ whole genome shotgun (WGS) entry which is preliminary data.</text>
</comment>
<reference evidence="1" key="1">
    <citation type="journal article" date="2019" name="Sci. Rep.">
        <title>Draft genome of Tanacetum cinerariifolium, the natural source of mosquito coil.</title>
        <authorList>
            <person name="Yamashiro T."/>
            <person name="Shiraishi A."/>
            <person name="Satake H."/>
            <person name="Nakayama K."/>
        </authorList>
    </citation>
    <scope>NUCLEOTIDE SEQUENCE</scope>
</reference>
<dbReference type="AlphaFoldDB" id="A0A699XLP5"/>
<accession>A0A699XLP5</accession>
<evidence type="ECO:0000313" key="1">
    <source>
        <dbReference type="EMBL" id="GFD60942.1"/>
    </source>
</evidence>
<proteinExistence type="predicted"/>
<sequence>EDVGAARRGAQEKVGGRVAGAFVVAQSILVAVAAELVDGLEAGGALVFEVHVFEGAVGAQHEAHHQGVAHAQRGGGG</sequence>
<organism evidence="1">
    <name type="scientific">Tanacetum cinerariifolium</name>
    <name type="common">Dalmatian daisy</name>
    <name type="synonym">Chrysanthemum cinerariifolium</name>
    <dbReference type="NCBI Taxonomy" id="118510"/>
    <lineage>
        <taxon>Eukaryota</taxon>
        <taxon>Viridiplantae</taxon>
        <taxon>Streptophyta</taxon>
        <taxon>Embryophyta</taxon>
        <taxon>Tracheophyta</taxon>
        <taxon>Spermatophyta</taxon>
        <taxon>Magnoliopsida</taxon>
        <taxon>eudicotyledons</taxon>
        <taxon>Gunneridae</taxon>
        <taxon>Pentapetalae</taxon>
        <taxon>asterids</taxon>
        <taxon>campanulids</taxon>
        <taxon>Asterales</taxon>
        <taxon>Asteraceae</taxon>
        <taxon>Asteroideae</taxon>
        <taxon>Anthemideae</taxon>
        <taxon>Anthemidinae</taxon>
        <taxon>Tanacetum</taxon>
    </lineage>
</organism>
<protein>
    <submittedName>
        <fullName evidence="1">Uncharacterized protein</fullName>
    </submittedName>
</protein>